<evidence type="ECO:0000259" key="10">
    <source>
        <dbReference type="Pfam" id="PF06762"/>
    </source>
</evidence>
<feature type="domain" description="Lipase maturation factor 1/2 C-terminal" evidence="11">
    <location>
        <begin position="416"/>
        <end position="534"/>
    </location>
</feature>
<dbReference type="PANTHER" id="PTHR14463">
    <property type="entry name" value="LIPASE MATURATION FACTOR"/>
    <property type="match status" value="1"/>
</dbReference>
<dbReference type="InterPro" id="IPR057433">
    <property type="entry name" value="LMF1/2_C"/>
</dbReference>
<feature type="transmembrane region" description="Helical" evidence="9">
    <location>
        <begin position="33"/>
        <end position="50"/>
    </location>
</feature>
<keyword evidence="3 9" id="KW-0812">Transmembrane</keyword>
<feature type="transmembrane region" description="Helical" evidence="9">
    <location>
        <begin position="70"/>
        <end position="90"/>
    </location>
</feature>
<evidence type="ECO:0000259" key="11">
    <source>
        <dbReference type="Pfam" id="PF25179"/>
    </source>
</evidence>
<comment type="subcellular location">
    <subcellularLocation>
        <location evidence="1">Endoplasmic reticulum membrane</location>
        <topology evidence="1">Multi-pass membrane protein</topology>
    </subcellularLocation>
</comment>
<dbReference type="Pfam" id="PF25179">
    <property type="entry name" value="LMF1_C"/>
    <property type="match status" value="1"/>
</dbReference>
<comment type="caution">
    <text evidence="12">The sequence shown here is derived from an EMBL/GenBank/DDBJ whole genome shotgun (WGS) entry which is preliminary data.</text>
</comment>
<dbReference type="GO" id="GO:0051604">
    <property type="term" value="P:protein maturation"/>
    <property type="evidence" value="ECO:0007669"/>
    <property type="project" value="InterPro"/>
</dbReference>
<dbReference type="GeneID" id="31366100"/>
<feature type="transmembrane region" description="Helical" evidence="9">
    <location>
        <begin position="311"/>
        <end position="338"/>
    </location>
</feature>
<dbReference type="RefSeq" id="XP_020428186.1">
    <property type="nucleotide sequence ID" value="XM_020581399.1"/>
</dbReference>
<evidence type="ECO:0000256" key="4">
    <source>
        <dbReference type="ARBA" id="ARBA00022824"/>
    </source>
</evidence>
<feature type="transmembrane region" description="Helical" evidence="9">
    <location>
        <begin position="193"/>
        <end position="210"/>
    </location>
</feature>
<dbReference type="GO" id="GO:0005789">
    <property type="term" value="C:endoplasmic reticulum membrane"/>
    <property type="evidence" value="ECO:0007669"/>
    <property type="project" value="UniProtKB-SubCell"/>
</dbReference>
<evidence type="ECO:0000256" key="3">
    <source>
        <dbReference type="ARBA" id="ARBA00022692"/>
    </source>
</evidence>
<feature type="transmembrane region" description="Helical" evidence="9">
    <location>
        <begin position="365"/>
        <end position="388"/>
    </location>
</feature>
<evidence type="ECO:0000256" key="8">
    <source>
        <dbReference type="ARBA" id="ARBA00040643"/>
    </source>
</evidence>
<feature type="domain" description="Lipase maturation factor 1/2 N-terminal" evidence="10">
    <location>
        <begin position="183"/>
        <end position="342"/>
    </location>
</feature>
<gene>
    <name evidence="12" type="ORF">PPL_10631</name>
</gene>
<evidence type="ECO:0000256" key="1">
    <source>
        <dbReference type="ARBA" id="ARBA00004477"/>
    </source>
</evidence>
<keyword evidence="5 9" id="KW-1133">Transmembrane helix</keyword>
<evidence type="ECO:0000256" key="9">
    <source>
        <dbReference type="SAM" id="Phobius"/>
    </source>
</evidence>
<dbReference type="InParanoid" id="D3BRM0"/>
<evidence type="ECO:0000256" key="6">
    <source>
        <dbReference type="ARBA" id="ARBA00023136"/>
    </source>
</evidence>
<evidence type="ECO:0000256" key="7">
    <source>
        <dbReference type="ARBA" id="ARBA00023180"/>
    </source>
</evidence>
<evidence type="ECO:0000313" key="12">
    <source>
        <dbReference type="EMBL" id="EFA76052.1"/>
    </source>
</evidence>
<name>D3BRM0_HETP5</name>
<keyword evidence="4" id="KW-0256">Endoplasmic reticulum</keyword>
<sequence>MVLISEKRNNRNIKNVHKNILGSAIDYLLSPKSFRILFTFIYIIAIKSFIQFTITRRYFVPTEEQPQYKVIQWLLVRSLAILYFISFLSIKSQLLGLFGKNGVLPIVENVKKKREKKKAFIDSPSIFLLVQPYKITDSFLTNCCNYGLLCSTLLFLDICPTLNLFLLFTVYLSFKNCGGEFFQLQFDNLMLDTTFWTILLPPFRFIPFVSLNGSGFYHYSIWWMFHWMSIRLFFASGICKISSGDSSWSEGVALNYHFWTQPMPIWTSYIFNELPQTIKKLGCWYHFIVEIFSPILLMIPCFINFNVLNLILLQVFILASGNYGVFNLNSIIISATFWDDSILPFSFRNLISKWIVSNNDAIGSLIYEGFFVILALAIVISTLCLSYIPLSNLTRGMLDINISLYQRYMYVARFGLLNYYGLFASMTTTRREVIFKGSHDGKEWLQYEFNWKPGDLNRRPDLIIGHLPRLEWRLWFAQFETFGMSKSQWFENFCQRLLENQPEVVNMLRKNPFHSKKPKYLRCEIAAYEFSDNNPFHRISHKKQKEKDEQQQLPPLETDSQGNILKSRFEDDGTWWRKEKSYLYYPTMTLCENKLAFIMQQ</sequence>
<dbReference type="OMA" id="CYIICNY"/>
<dbReference type="STRING" id="670386.D3BRM0"/>
<dbReference type="Proteomes" id="UP000001396">
    <property type="component" value="Unassembled WGS sequence"/>
</dbReference>
<evidence type="ECO:0000313" key="13">
    <source>
        <dbReference type="Proteomes" id="UP000001396"/>
    </source>
</evidence>
<keyword evidence="6 9" id="KW-0472">Membrane</keyword>
<evidence type="ECO:0000256" key="2">
    <source>
        <dbReference type="ARBA" id="ARBA00005512"/>
    </source>
</evidence>
<feature type="transmembrane region" description="Helical" evidence="9">
    <location>
        <begin position="284"/>
        <end position="305"/>
    </location>
</feature>
<dbReference type="FunCoup" id="D3BRM0">
    <property type="interactions" value="7"/>
</dbReference>
<dbReference type="EMBL" id="ADBJ01000050">
    <property type="protein sequence ID" value="EFA76052.1"/>
    <property type="molecule type" value="Genomic_DNA"/>
</dbReference>
<dbReference type="InterPro" id="IPR057434">
    <property type="entry name" value="LMF1/2_N"/>
</dbReference>
<dbReference type="InterPro" id="IPR009613">
    <property type="entry name" value="LMF"/>
</dbReference>
<feature type="transmembrane region" description="Helical" evidence="9">
    <location>
        <begin position="408"/>
        <end position="426"/>
    </location>
</feature>
<proteinExistence type="inferred from homology"/>
<keyword evidence="7" id="KW-0325">Glycoprotein</keyword>
<evidence type="ECO:0000256" key="5">
    <source>
        <dbReference type="ARBA" id="ARBA00022989"/>
    </source>
</evidence>
<dbReference type="AlphaFoldDB" id="D3BRM0"/>
<dbReference type="Pfam" id="PF06762">
    <property type="entry name" value="LMF1"/>
    <property type="match status" value="1"/>
</dbReference>
<keyword evidence="13" id="KW-1185">Reference proteome</keyword>
<organism evidence="12 13">
    <name type="scientific">Heterostelium pallidum (strain ATCC 26659 / Pp 5 / PN500)</name>
    <name type="common">Cellular slime mold</name>
    <name type="synonym">Polysphondylium pallidum</name>
    <dbReference type="NCBI Taxonomy" id="670386"/>
    <lineage>
        <taxon>Eukaryota</taxon>
        <taxon>Amoebozoa</taxon>
        <taxon>Evosea</taxon>
        <taxon>Eumycetozoa</taxon>
        <taxon>Dictyostelia</taxon>
        <taxon>Acytosteliales</taxon>
        <taxon>Acytosteliaceae</taxon>
        <taxon>Heterostelium</taxon>
    </lineage>
</organism>
<protein>
    <recommendedName>
        <fullName evidence="8">Lipase maturation factor 2</fullName>
    </recommendedName>
</protein>
<feature type="transmembrane region" description="Helical" evidence="9">
    <location>
        <begin position="146"/>
        <end position="172"/>
    </location>
</feature>
<dbReference type="PANTHER" id="PTHR14463:SF5">
    <property type="entry name" value="LIPASE MATURATION FACTOR 2"/>
    <property type="match status" value="1"/>
</dbReference>
<reference evidence="12 13" key="1">
    <citation type="journal article" date="2011" name="Genome Res.">
        <title>Phylogeny-wide analysis of social amoeba genomes highlights ancient origins for complex intercellular communication.</title>
        <authorList>
            <person name="Heidel A.J."/>
            <person name="Lawal H.M."/>
            <person name="Felder M."/>
            <person name="Schilde C."/>
            <person name="Helps N.R."/>
            <person name="Tunggal B."/>
            <person name="Rivero F."/>
            <person name="John U."/>
            <person name="Schleicher M."/>
            <person name="Eichinger L."/>
            <person name="Platzer M."/>
            <person name="Noegel A.A."/>
            <person name="Schaap P."/>
            <person name="Gloeckner G."/>
        </authorList>
    </citation>
    <scope>NUCLEOTIDE SEQUENCE [LARGE SCALE GENOMIC DNA]</scope>
    <source>
        <strain evidence="13">ATCC 26659 / Pp 5 / PN500</strain>
    </source>
</reference>
<comment type="similarity">
    <text evidence="2">Belongs to the lipase maturation factor family.</text>
</comment>
<accession>D3BRM0</accession>